<dbReference type="Proteomes" id="UP000294498">
    <property type="component" value="Unassembled WGS sequence"/>
</dbReference>
<keyword evidence="3" id="KW-1185">Reference proteome</keyword>
<evidence type="ECO:0000313" key="3">
    <source>
        <dbReference type="Proteomes" id="UP000294498"/>
    </source>
</evidence>
<protein>
    <submittedName>
        <fullName evidence="2">2-oxoglutarate-Fe(II)-dependent oxygenase superfamily protein</fullName>
    </submittedName>
</protein>
<evidence type="ECO:0000259" key="1">
    <source>
        <dbReference type="Pfam" id="PF13640"/>
    </source>
</evidence>
<feature type="domain" description="Prolyl 4-hydroxylase alpha subunit Fe(2+) 2OG dioxygenase" evidence="1">
    <location>
        <begin position="116"/>
        <end position="215"/>
    </location>
</feature>
<gene>
    <name evidence="2" type="ORF">EDB95_2969</name>
</gene>
<dbReference type="Gene3D" id="2.60.120.620">
    <property type="entry name" value="q2cbj1_9rhob like domain"/>
    <property type="match status" value="1"/>
</dbReference>
<dbReference type="AlphaFoldDB" id="A0A4R8DU89"/>
<accession>A0A4R8DU89</accession>
<dbReference type="PANTHER" id="PTHR12117:SF0">
    <property type="entry name" value="PROLYL 3-HYDROXYLASE OGFOD1"/>
    <property type="match status" value="1"/>
</dbReference>
<sequence>MNFINASLGDLKAFGTAHAEEYKTADPFPNIYFDNFFNPEVLYAVLEEFPDMSKKPDLQFNDPNQVKLASKGEGRFGERTKLFMHYLNSQPFLEFLTELTGIENLIPDPFYDGGGCHQIQPGGMLKLHADFNKHPKTKLDRRINVLVYLNENWDESYGGHFELWDREMKGCRKKILPLFNRMAMFSTTSDSYHGHPNPLTCPPDRSRKSLALYYYTNGRPAEEASVSETDHNTLFVYRNEDKKARAITSLKETAKLWIPPILLGGRHKEHKEKLS</sequence>
<name>A0A4R8DU89_9BACT</name>
<evidence type="ECO:0000313" key="2">
    <source>
        <dbReference type="EMBL" id="TDX01924.1"/>
    </source>
</evidence>
<reference evidence="2 3" key="1">
    <citation type="submission" date="2019-03" db="EMBL/GenBank/DDBJ databases">
        <title>Genomic Encyclopedia of Type Strains, Phase IV (KMG-IV): sequencing the most valuable type-strain genomes for metagenomic binning, comparative biology and taxonomic classification.</title>
        <authorList>
            <person name="Goeker M."/>
        </authorList>
    </citation>
    <scope>NUCLEOTIDE SEQUENCE [LARGE SCALE GENOMIC DNA]</scope>
    <source>
        <strain evidence="2 3">DSM 100059</strain>
    </source>
</reference>
<dbReference type="InterPro" id="IPR051842">
    <property type="entry name" value="uS12_prolyl_hydroxylase"/>
</dbReference>
<dbReference type="PANTHER" id="PTHR12117">
    <property type="entry name" value="HISTONE ACETYLTRANSFERASE COMPLEX"/>
    <property type="match status" value="1"/>
</dbReference>
<comment type="caution">
    <text evidence="2">The sequence shown here is derived from an EMBL/GenBank/DDBJ whole genome shotgun (WGS) entry which is preliminary data.</text>
</comment>
<dbReference type="InterPro" id="IPR044862">
    <property type="entry name" value="Pro_4_hyd_alph_FE2OG_OXY"/>
</dbReference>
<dbReference type="EMBL" id="SODV01000001">
    <property type="protein sequence ID" value="TDX01924.1"/>
    <property type="molecule type" value="Genomic_DNA"/>
</dbReference>
<dbReference type="OrthoDB" id="9783171at2"/>
<organism evidence="2 3">
    <name type="scientific">Dinghuibacter silviterrae</name>
    <dbReference type="NCBI Taxonomy" id="1539049"/>
    <lineage>
        <taxon>Bacteria</taxon>
        <taxon>Pseudomonadati</taxon>
        <taxon>Bacteroidota</taxon>
        <taxon>Chitinophagia</taxon>
        <taxon>Chitinophagales</taxon>
        <taxon>Chitinophagaceae</taxon>
        <taxon>Dinghuibacter</taxon>
    </lineage>
</organism>
<dbReference type="RefSeq" id="WP_133994558.1">
    <property type="nucleotide sequence ID" value="NZ_SODV01000001.1"/>
</dbReference>
<proteinExistence type="predicted"/>
<dbReference type="Pfam" id="PF13640">
    <property type="entry name" value="2OG-FeII_Oxy_3"/>
    <property type="match status" value="1"/>
</dbReference>